<evidence type="ECO:0000313" key="1">
    <source>
        <dbReference type="EMBL" id="GAJ03301.1"/>
    </source>
</evidence>
<accession>X1UTT4</accession>
<sequence length="41" mass="4821">GRVPLGVIYPSNKYVKRDEARDEGTDDRQVLEIFKHYQSKI</sequence>
<organism evidence="1">
    <name type="scientific">marine sediment metagenome</name>
    <dbReference type="NCBI Taxonomy" id="412755"/>
    <lineage>
        <taxon>unclassified sequences</taxon>
        <taxon>metagenomes</taxon>
        <taxon>ecological metagenomes</taxon>
    </lineage>
</organism>
<dbReference type="AlphaFoldDB" id="X1UTT4"/>
<reference evidence="1" key="1">
    <citation type="journal article" date="2014" name="Front. Microbiol.">
        <title>High frequency of phylogenetically diverse reductive dehalogenase-homologous genes in deep subseafloor sedimentary metagenomes.</title>
        <authorList>
            <person name="Kawai M."/>
            <person name="Futagami T."/>
            <person name="Toyoda A."/>
            <person name="Takaki Y."/>
            <person name="Nishi S."/>
            <person name="Hori S."/>
            <person name="Arai W."/>
            <person name="Tsubouchi T."/>
            <person name="Morono Y."/>
            <person name="Uchiyama I."/>
            <person name="Ito T."/>
            <person name="Fujiyama A."/>
            <person name="Inagaki F."/>
            <person name="Takami H."/>
        </authorList>
    </citation>
    <scope>NUCLEOTIDE SEQUENCE</scope>
    <source>
        <strain evidence="1">Expedition CK06-06</strain>
    </source>
</reference>
<feature type="non-terminal residue" evidence="1">
    <location>
        <position position="1"/>
    </location>
</feature>
<comment type="caution">
    <text evidence="1">The sequence shown here is derived from an EMBL/GenBank/DDBJ whole genome shotgun (WGS) entry which is preliminary data.</text>
</comment>
<name>X1UTT4_9ZZZZ</name>
<dbReference type="EMBL" id="BARW01034075">
    <property type="protein sequence ID" value="GAJ03301.1"/>
    <property type="molecule type" value="Genomic_DNA"/>
</dbReference>
<protein>
    <submittedName>
        <fullName evidence="1">Uncharacterized protein</fullName>
    </submittedName>
</protein>
<proteinExistence type="predicted"/>
<gene>
    <name evidence="1" type="ORF">S12H4_53510</name>
</gene>